<accession>A0A915KXU3</accession>
<name>A0A915KXU3_ROMCU</name>
<evidence type="ECO:0000313" key="2">
    <source>
        <dbReference type="WBParaSite" id="nRc.2.0.1.t43631-RA"/>
    </source>
</evidence>
<organism evidence="1 2">
    <name type="scientific">Romanomermis culicivorax</name>
    <name type="common">Nematode worm</name>
    <dbReference type="NCBI Taxonomy" id="13658"/>
    <lineage>
        <taxon>Eukaryota</taxon>
        <taxon>Metazoa</taxon>
        <taxon>Ecdysozoa</taxon>
        <taxon>Nematoda</taxon>
        <taxon>Enoplea</taxon>
        <taxon>Dorylaimia</taxon>
        <taxon>Mermithida</taxon>
        <taxon>Mermithoidea</taxon>
        <taxon>Mermithidae</taxon>
        <taxon>Romanomermis</taxon>
    </lineage>
</organism>
<keyword evidence="1" id="KW-1185">Reference proteome</keyword>
<sequence>MIINALSTKIHHNRCRSDGQTVGVRIRRRRSSGLLLISRRCRFFSCGRLFSRCVIFVREIECHPHAAQLPLPSHVVSDGFEVMGVFACPIAGHLHIEETNLKRVYRSSKNNSKSTLVVFHSVNCCIRIKIRRDFEHCFQSQGFCNRFEILSWVSMTNSRNRTQESATVADSTNSLLKIGDCCRSIP</sequence>
<proteinExistence type="predicted"/>
<reference evidence="2" key="1">
    <citation type="submission" date="2022-11" db="UniProtKB">
        <authorList>
            <consortium name="WormBaseParasite"/>
        </authorList>
    </citation>
    <scope>IDENTIFICATION</scope>
</reference>
<evidence type="ECO:0000313" key="1">
    <source>
        <dbReference type="Proteomes" id="UP000887565"/>
    </source>
</evidence>
<dbReference type="WBParaSite" id="nRc.2.0.1.t43631-RA">
    <property type="protein sequence ID" value="nRc.2.0.1.t43631-RA"/>
    <property type="gene ID" value="nRc.2.0.1.g43631"/>
</dbReference>
<dbReference type="Proteomes" id="UP000887565">
    <property type="component" value="Unplaced"/>
</dbReference>
<dbReference type="AlphaFoldDB" id="A0A915KXU3"/>
<protein>
    <submittedName>
        <fullName evidence="2">Uncharacterized protein</fullName>
    </submittedName>
</protein>